<organism evidence="2 3">
    <name type="scientific">Sandaracinus amylolyticus</name>
    <dbReference type="NCBI Taxonomy" id="927083"/>
    <lineage>
        <taxon>Bacteria</taxon>
        <taxon>Pseudomonadati</taxon>
        <taxon>Myxococcota</taxon>
        <taxon>Polyangia</taxon>
        <taxon>Polyangiales</taxon>
        <taxon>Sandaracinaceae</taxon>
        <taxon>Sandaracinus</taxon>
    </lineage>
</organism>
<accession>A0A0F6W1P3</accession>
<gene>
    <name evidence="2" type="ORF">DB32_002386</name>
</gene>
<evidence type="ECO:0000313" key="3">
    <source>
        <dbReference type="Proteomes" id="UP000034883"/>
    </source>
</evidence>
<keyword evidence="2" id="KW-0489">Methyltransferase</keyword>
<evidence type="ECO:0000313" key="2">
    <source>
        <dbReference type="EMBL" id="AKF05237.1"/>
    </source>
</evidence>
<dbReference type="CDD" id="cd02440">
    <property type="entry name" value="AdoMet_MTases"/>
    <property type="match status" value="1"/>
</dbReference>
<evidence type="ECO:0000259" key="1">
    <source>
        <dbReference type="Pfam" id="PF08241"/>
    </source>
</evidence>
<dbReference type="KEGG" id="samy:DB32_002386"/>
<dbReference type="GO" id="GO:0032259">
    <property type="term" value="P:methylation"/>
    <property type="evidence" value="ECO:0007669"/>
    <property type="project" value="UniProtKB-KW"/>
</dbReference>
<name>A0A0F6W1P3_9BACT</name>
<dbReference type="PANTHER" id="PTHR43591">
    <property type="entry name" value="METHYLTRANSFERASE"/>
    <property type="match status" value="1"/>
</dbReference>
<protein>
    <submittedName>
        <fullName evidence="2">Methyltransferase type 11</fullName>
    </submittedName>
</protein>
<keyword evidence="3" id="KW-1185">Reference proteome</keyword>
<proteinExistence type="predicted"/>
<dbReference type="InterPro" id="IPR013216">
    <property type="entry name" value="Methyltransf_11"/>
</dbReference>
<dbReference type="EMBL" id="CP011125">
    <property type="protein sequence ID" value="AKF05237.1"/>
    <property type="molecule type" value="Genomic_DNA"/>
</dbReference>
<sequence length="265" mass="29274">MSFKLLFPTYLARYRWVERTLASRTGGTSVRRLLHLGTGEGDYDPMLARFAEEVHAIDINPDDVAFARSRNAMVEGLRYSVQDGHALEFDDATFDAVVSVDVLEHVADPPRMLRELARVLRPGGFAVITVPNVDFPWTYDPLHRALSPDKRLAGVGAYAYGHDKLIGERQMRAWLASAGLEVEPAARITFALAASLECYWPGILQRVLKANATNDGRAPARRVAIKPRSHRVPALARVTEALNELDARIAGPHAPSVGIAFVARR</sequence>
<dbReference type="SUPFAM" id="SSF53335">
    <property type="entry name" value="S-adenosyl-L-methionine-dependent methyltransferases"/>
    <property type="match status" value="1"/>
</dbReference>
<dbReference type="Proteomes" id="UP000034883">
    <property type="component" value="Chromosome"/>
</dbReference>
<reference evidence="2 3" key="1">
    <citation type="submission" date="2015-03" db="EMBL/GenBank/DDBJ databases">
        <title>Genome assembly of Sandaracinus amylolyticus DSM 53668.</title>
        <authorList>
            <person name="Sharma G."/>
            <person name="Subramanian S."/>
        </authorList>
    </citation>
    <scope>NUCLEOTIDE SEQUENCE [LARGE SCALE GENOMIC DNA]</scope>
    <source>
        <strain evidence="2 3">DSM 53668</strain>
    </source>
</reference>
<dbReference type="InterPro" id="IPR029063">
    <property type="entry name" value="SAM-dependent_MTases_sf"/>
</dbReference>
<keyword evidence="2" id="KW-0808">Transferase</keyword>
<dbReference type="STRING" id="927083.DB32_002386"/>
<dbReference type="RefSeq" id="WP_053232498.1">
    <property type="nucleotide sequence ID" value="NZ_CP011125.1"/>
</dbReference>
<dbReference type="AlphaFoldDB" id="A0A0F6W1P3"/>
<dbReference type="Pfam" id="PF08241">
    <property type="entry name" value="Methyltransf_11"/>
    <property type="match status" value="1"/>
</dbReference>
<dbReference type="GO" id="GO:0008757">
    <property type="term" value="F:S-adenosylmethionine-dependent methyltransferase activity"/>
    <property type="evidence" value="ECO:0007669"/>
    <property type="project" value="InterPro"/>
</dbReference>
<dbReference type="Gene3D" id="3.40.50.150">
    <property type="entry name" value="Vaccinia Virus protein VP39"/>
    <property type="match status" value="1"/>
</dbReference>
<feature type="domain" description="Methyltransferase type 11" evidence="1">
    <location>
        <begin position="34"/>
        <end position="128"/>
    </location>
</feature>